<dbReference type="Proteomes" id="UP001056778">
    <property type="component" value="Chromosome 8"/>
</dbReference>
<comment type="caution">
    <text evidence="1">The sequence shown here is derived from an EMBL/GenBank/DDBJ whole genome shotgun (WGS) entry which is preliminary data.</text>
</comment>
<organism evidence="1 2">
    <name type="scientific">Holotrichia oblita</name>
    <name type="common">Chafer beetle</name>
    <dbReference type="NCBI Taxonomy" id="644536"/>
    <lineage>
        <taxon>Eukaryota</taxon>
        <taxon>Metazoa</taxon>
        <taxon>Ecdysozoa</taxon>
        <taxon>Arthropoda</taxon>
        <taxon>Hexapoda</taxon>
        <taxon>Insecta</taxon>
        <taxon>Pterygota</taxon>
        <taxon>Neoptera</taxon>
        <taxon>Endopterygota</taxon>
        <taxon>Coleoptera</taxon>
        <taxon>Polyphaga</taxon>
        <taxon>Scarabaeiformia</taxon>
        <taxon>Scarabaeidae</taxon>
        <taxon>Melolonthinae</taxon>
        <taxon>Holotrichia</taxon>
    </lineage>
</organism>
<name>A0ACB9SLG3_HOLOL</name>
<proteinExistence type="predicted"/>
<evidence type="ECO:0000313" key="2">
    <source>
        <dbReference type="Proteomes" id="UP001056778"/>
    </source>
</evidence>
<reference evidence="1" key="1">
    <citation type="submission" date="2022-04" db="EMBL/GenBank/DDBJ databases">
        <title>Chromosome-scale genome assembly of Holotrichia oblita Faldermann.</title>
        <authorList>
            <person name="Rongchong L."/>
        </authorList>
    </citation>
    <scope>NUCLEOTIDE SEQUENCE</scope>
    <source>
        <strain evidence="1">81SQS9</strain>
    </source>
</reference>
<keyword evidence="2" id="KW-1185">Reference proteome</keyword>
<gene>
    <name evidence="1" type="ORF">MML48_8g00014969</name>
</gene>
<evidence type="ECO:0000313" key="1">
    <source>
        <dbReference type="EMBL" id="KAI4455967.1"/>
    </source>
</evidence>
<protein>
    <submittedName>
        <fullName evidence="1">Antigen mlaa-22-related</fullName>
    </submittedName>
</protein>
<dbReference type="EMBL" id="CM043022">
    <property type="protein sequence ID" value="KAI4455967.1"/>
    <property type="molecule type" value="Genomic_DNA"/>
</dbReference>
<sequence length="2997" mass="341031">MAALRDTSVIFDNLSTKFTNLLYSRTEGDSKLISKTLDELNSLNYKYQIIANPTKAVLLINQCCTLINPDDSILVSKCCQLITDLVTHQRIQIERKILKGTIEWCIHALKQGDNNLVDVLIAIDALLRINSGNTQILLKDLLTNQSPLVLLAENTAKQEYATFATQCLEACTSNLEDLKLDMNVSSQFNICAKIFMNYLTNDKTFTELLHCKMVLSCLLGVRNIVIRDASFLESNLGILLGIIRSYMLYGVRGIDFISPQKLLPSQLSIPESTVNTLRERKGGKVTKLRKNKTANTDTKRSEVINFDGRSEGVRREYIPATEHLDCWNNIDSSTGFPKVKTSDSEFSDSETVTAAKITQLQRKIRQASLNLFLKIIKTIDKRTMFSYWSSFIPDGSPSGTHSICACILKDPSSSTRSVALNVLLTLLSNSKLYLSQAEYSEKNTPFTPFSATLGSMILEMHKCLRFALNENSIPVLSQVLKCLAELVQASPYHRLIPGIITKVVRSVKVFLDHKGEYYIKKISEYTSGSTSESKVSNEDIEYANFSTDDEEPDQESFKNIVDVPWILKVCLRCLGVVINSAGDCVKSTYTVPSLVKLESLQVLSAMARNYFTTLIAPYLLHIAKGLEVCLSLTPDKFTDLRLHTGSTIDSIGQAMSLYFINNPDKNFLSVEQGLVFWNALLNGPLLSLVENEEHSPLRAVACDCLGSIGADIFERLAKDKQMLIIMMLFGCSRDEESNVRGAAVRALAISVLYPSLREDSGFVIDTAEVIYRTIQDANLTVKAKASWSRCSEKLLADLIKISIKGCKDNDKVKANTVRALGDLLQLLSEEQMKTETFRTDCIDGIKSLIHCSSSGSNMKVRWNSCHSLGKVLKNSTVYVESHLWQKLMFDNLMNLVVGFKNFKVRISAALALSCVVSRRNYGEYYFSIWKALLRALENSENMEDYTEYKHRDNLVDQICLSIGHLATLLTSSDIHFLQDDIIFYCELLKCNVQKVYERFMAIHVYNISAMFLRAESPGGLIHTTASELHIDGSVVQNARTLLVNINLSETSTKILRHSDKQLNENTCLGELSFAISLEANLVAQGNLSFNIAVNDTHLEGVRENNRTDFKSALETISVSWQFTTMGDQQFLPNAFFSFLLADLRLENTKDQLLLLNSINLNAKLISNVLNMFLLVDTLAVTYTHNLIYNWYKANFTKNDSCKAIVKKDNVRDKSGKSWFDKFAKKCIINGVIQLKRISADAKLNGHNSNFGLTHMQIGLKQSTDVRGILLFAIKIFPDPNCSTLLPKILVSNRHWTVDLLIESMWWSFKDMNFEDARSKKVHYWGTPFSLGMALVKCGTASSENKIELMLDTLQLEWSQHLANYIIFCLNCFKDYDIKLSNSNGKPNKVMKSSPSISFSLTHLNCFLQSETDEYIVVRLNTLQIEKNASNSTLSIEHFKLLTVKNTESYYTCIRSEDITNFKTYIKTGHVDYITANTTPEIRIELLEEIGAYWSFHIELYQRTAIKFPKEPVKNVNRHLNLHVLGVSAFYIEISEKHSAKVALHDMLISSKDENLSISNNTAIISIDGADIFTIQGLNLYRILDNETIRSERRDNEFFKLSWNKTWGFNVDLFRVCFPYMHNYADAVQNEFLSVFKWLKLVHNWKKVPFTIDSPLPSDMLINIKEFLFETSDDPFEVKLRENFELLVDEYNESMKRQKVLQDKVAELCKTHLHLPANKVEELYASLKKKNAEIYIQRSKQLSAAPPRTRLFAWSMTNLQIMVLADPSIHGTDNVVRIMREIDFETPWPEDGLEFITLWCRVVSLRCLEWKFQLRDFPQPLLDIRDCYICGQLIGAEQVSPRRAIRTVSLDLGEPFGTVTVERGMQPLKFYHDLSCEIKSFSYAFGPCWESVMAQCDLSIDKIMPPSKDPSPRLPFWDKVRLLFHGRLTMVVEQLTVLLHASLDPYNTTEEMELTWHQVVMDWTNAKFLFKGNFSIFVRTASKYDDCKLLHLPNLKLIINMHWLCLADPNDHHNVIYCAPDKIPEYSINQVHDSFRAFRSQNVNLSIVLETKPISNQSPTSSDIPVLSLYGSTLRWFENLKLILSGVTRPTRRGKIFDNVRPKKIQLSRHYKKINLLMGLHKFQVCYWMSFAMQRGCELLGGRLSSSSEHTLSLVPIDDGLKHRPKAEWSIVYMNSELNDSEIWLKTALQDDPEKEAKSFRLPVEKCYCLSVAKVSYGRETVFPSRDHGNEKSKETPTHRLVVYDLKGAWTKSNRNVAFALFDSFMKSKQTKKNLSAEALKGFRKEANTTPLKRRNAEAPGSPPNATVQSLQAASTIQDTPSPLTKIQSGHAANMLQQLIAEAENKNTLVFSDDLSSATRQQNLQGLQACQEDDVQHRNWQIALVNAQVLLKGCETKGYVILSAAKAEIVQRIHRPVWKDRTLVSKTTWVGTLECLQYYATVNADKNETLNENIRWLTIDNIQEKESTVISEIPQVPNMVGSGVSVGAVVSDTVGASILGEGAPIQVQRIVSRCKCEFFYVGYGTNSVDPAAVGELPPPPQEEVSPWDQRQTAVDAFTLMHHDLDVCTNSQQYTMLLDIVNNLLLYVEPHRKEACERLARMRFQLQLHSIEDQRRPIQNLQTQVRSTLSKLRRLEKETYLVHKTLMEDPSNLEIQDEMDHLEGLVYECKNLLNAQSEELDMMLSCYKESQLLATNRLATLRSDKPLTIVKANEIFFKHAQWRLTEADGQIGIADLVLSNFLYTKTSKSDDSVEHLLELGYLRMTNLLPNQIYKEVLCPTEIQSNMPVDHKRIVRIFCREKPPVGGISVKEHFEINVVPLTIGLTKKFYNTMMNFCFSDRVTETVDPERTEEIDENSRGKKLRSSKRSRDSNFYVHIDDVEKMKERAEKNKLFIYIKIPEVPVRLSYKGNKEKNLEDIRDFSLVIPTLEYHNVTWTWLDLLMAIRSDSRKVILSQAIKQKLQIKRNIGSSDQNSTPDEEDLARLLFGAKHVSQISSIRI</sequence>
<accession>A0ACB9SLG3</accession>